<accession>A0ABU8XN67</accession>
<protein>
    <submittedName>
        <fullName evidence="2">Uncharacterized protein</fullName>
    </submittedName>
</protein>
<dbReference type="Proteomes" id="UP001367030">
    <property type="component" value="Unassembled WGS sequence"/>
</dbReference>
<feature type="region of interest" description="Disordered" evidence="1">
    <location>
        <begin position="29"/>
        <end position="51"/>
    </location>
</feature>
<dbReference type="EMBL" id="JBBKZS010000074">
    <property type="protein sequence ID" value="MEJ8860137.1"/>
    <property type="molecule type" value="Genomic_DNA"/>
</dbReference>
<feature type="compositionally biased region" description="Low complexity" evidence="1">
    <location>
        <begin position="187"/>
        <end position="200"/>
    </location>
</feature>
<evidence type="ECO:0000313" key="3">
    <source>
        <dbReference type="Proteomes" id="UP001367030"/>
    </source>
</evidence>
<reference evidence="2 3" key="1">
    <citation type="submission" date="2024-03" db="EMBL/GenBank/DDBJ databases">
        <title>Novel species of the genus Variovorax.</title>
        <authorList>
            <person name="Liu Q."/>
            <person name="Xin Y.-H."/>
        </authorList>
    </citation>
    <scope>NUCLEOTIDE SEQUENCE [LARGE SCALE GENOMIC DNA]</scope>
    <source>
        <strain evidence="2 3">KACC 18901</strain>
    </source>
</reference>
<feature type="compositionally biased region" description="Polar residues" evidence="1">
    <location>
        <begin position="176"/>
        <end position="186"/>
    </location>
</feature>
<feature type="compositionally biased region" description="Basic and acidic residues" evidence="1">
    <location>
        <begin position="35"/>
        <end position="51"/>
    </location>
</feature>
<name>A0ABU8XN67_9BURK</name>
<organism evidence="2 3">
    <name type="scientific">Variovorax robiniae</name>
    <dbReference type="NCBI Taxonomy" id="1836199"/>
    <lineage>
        <taxon>Bacteria</taxon>
        <taxon>Pseudomonadati</taxon>
        <taxon>Pseudomonadota</taxon>
        <taxon>Betaproteobacteria</taxon>
        <taxon>Burkholderiales</taxon>
        <taxon>Comamonadaceae</taxon>
        <taxon>Variovorax</taxon>
    </lineage>
</organism>
<evidence type="ECO:0000256" key="1">
    <source>
        <dbReference type="SAM" id="MobiDB-lite"/>
    </source>
</evidence>
<comment type="caution">
    <text evidence="2">The sequence shown here is derived from an EMBL/GenBank/DDBJ whole genome shotgun (WGS) entry which is preliminary data.</text>
</comment>
<gene>
    <name evidence="2" type="ORF">WKW79_36820</name>
</gene>
<dbReference type="RefSeq" id="WP_340340163.1">
    <property type="nucleotide sequence ID" value="NZ_JBBKZS010000074.1"/>
</dbReference>
<keyword evidence="3" id="KW-1185">Reference proteome</keyword>
<feature type="region of interest" description="Disordered" evidence="1">
    <location>
        <begin position="175"/>
        <end position="207"/>
    </location>
</feature>
<sequence>MRPCPPSSDGEDRTDTAIRLAERTKRLQLGLPDTDLAKSESKPGSEDKKATYDVEKAPYQKPLLFARSDVIGIDIAGSLAQQGVQFVLGYNERSIALIPATTRNYNGKVQSIMGADGDGDGPVALDALSVLGQFKSNTKTQSLGFGIERYFATGYAARNLGDGLGLAIANGAKKGNGTTPSDATAGTNAATASRPSTPTAVAELSKE</sequence>
<evidence type="ECO:0000313" key="2">
    <source>
        <dbReference type="EMBL" id="MEJ8860137.1"/>
    </source>
</evidence>
<proteinExistence type="predicted"/>